<organism evidence="1">
    <name type="scientific">bioreactor metagenome</name>
    <dbReference type="NCBI Taxonomy" id="1076179"/>
    <lineage>
        <taxon>unclassified sequences</taxon>
        <taxon>metagenomes</taxon>
        <taxon>ecological metagenomes</taxon>
    </lineage>
</organism>
<proteinExistence type="predicted"/>
<name>A0A645CRJ8_9ZZZZ</name>
<dbReference type="InterPro" id="IPR016195">
    <property type="entry name" value="Pol/histidinol_Pase-like"/>
</dbReference>
<gene>
    <name evidence="1" type="ORF">SDC9_126760</name>
</gene>
<dbReference type="SUPFAM" id="SSF89550">
    <property type="entry name" value="PHP domain-like"/>
    <property type="match status" value="1"/>
</dbReference>
<evidence type="ECO:0000313" key="1">
    <source>
        <dbReference type="EMBL" id="MPM79720.1"/>
    </source>
</evidence>
<accession>A0A645CRJ8</accession>
<reference evidence="1" key="1">
    <citation type="submission" date="2019-08" db="EMBL/GenBank/DDBJ databases">
        <authorList>
            <person name="Kucharzyk K."/>
            <person name="Murdoch R.W."/>
            <person name="Higgins S."/>
            <person name="Loffler F."/>
        </authorList>
    </citation>
    <scope>NUCLEOTIDE SEQUENCE</scope>
</reference>
<evidence type="ECO:0008006" key="2">
    <source>
        <dbReference type="Google" id="ProtNLM"/>
    </source>
</evidence>
<dbReference type="EMBL" id="VSSQ01029548">
    <property type="protein sequence ID" value="MPM79720.1"/>
    <property type="molecule type" value="Genomic_DNA"/>
</dbReference>
<dbReference type="AlphaFoldDB" id="A0A645CRJ8"/>
<dbReference type="Gene3D" id="3.20.20.140">
    <property type="entry name" value="Metal-dependent hydrolases"/>
    <property type="match status" value="1"/>
</dbReference>
<comment type="caution">
    <text evidence="1">The sequence shown here is derived from an EMBL/GenBank/DDBJ whole genome shotgun (WGS) entry which is preliminary data.</text>
</comment>
<protein>
    <recommendedName>
        <fullName evidence="2">PHP domain-containing protein</fullName>
    </recommendedName>
</protein>
<sequence length="114" mass="12994">MEFVIRSGRCDCLAHPFVDRFARKYYDGDLNGVANLLTAAWSDNELGEIIELAKQYEVAFELNPSTILGDPIFSKRLWNFGKEIGAQFNMGTDAHNIAGIDTWKLLDNYKQILY</sequence>